<dbReference type="GO" id="GO:0008830">
    <property type="term" value="F:dTDP-4-dehydrorhamnose 3,5-epimerase activity"/>
    <property type="evidence" value="ECO:0007669"/>
    <property type="project" value="UniProtKB-UniRule"/>
</dbReference>
<dbReference type="GO" id="GO:0019305">
    <property type="term" value="P:dTDP-rhamnose biosynthetic process"/>
    <property type="evidence" value="ECO:0007669"/>
    <property type="project" value="UniProtKB-UniRule"/>
</dbReference>
<comment type="subunit">
    <text evidence="7">Homodimer.</text>
</comment>
<comment type="catalytic activity">
    <reaction evidence="1 7">
        <text>dTDP-4-dehydro-6-deoxy-alpha-D-glucose = dTDP-4-dehydro-beta-L-rhamnose</text>
        <dbReference type="Rhea" id="RHEA:16969"/>
        <dbReference type="ChEBI" id="CHEBI:57649"/>
        <dbReference type="ChEBI" id="CHEBI:62830"/>
        <dbReference type="EC" id="5.1.3.13"/>
    </reaction>
</comment>
<dbReference type="OrthoDB" id="9800680at2"/>
<accession>F4KR34</accession>
<feature type="active site" description="Proton acceptor" evidence="5">
    <location>
        <position position="62"/>
    </location>
</feature>
<comment type="function">
    <text evidence="2 7">Catalyzes the epimerization of the C3' and C5'positions of dTDP-6-deoxy-D-xylo-4-hexulose, forming dTDP-6-deoxy-L-lyxo-4-hexulose.</text>
</comment>
<feature type="active site" description="Proton donor" evidence="5">
    <location>
        <position position="132"/>
    </location>
</feature>
<dbReference type="GO" id="GO:0005829">
    <property type="term" value="C:cytosol"/>
    <property type="evidence" value="ECO:0007669"/>
    <property type="project" value="TreeGrafter"/>
</dbReference>
<evidence type="ECO:0000256" key="4">
    <source>
        <dbReference type="ARBA" id="ARBA00019595"/>
    </source>
</evidence>
<name>F4KR34_HALH1</name>
<evidence type="ECO:0000256" key="3">
    <source>
        <dbReference type="ARBA" id="ARBA00012098"/>
    </source>
</evidence>
<dbReference type="PANTHER" id="PTHR21047">
    <property type="entry name" value="DTDP-6-DEOXY-D-GLUCOSE-3,5 EPIMERASE"/>
    <property type="match status" value="1"/>
</dbReference>
<dbReference type="HOGENOM" id="CLU_090940_1_1_10"/>
<dbReference type="UniPathway" id="UPA00124"/>
<comment type="similarity">
    <text evidence="7">Belongs to the dTDP-4-dehydrorhamnose 3,5-epimerase family.</text>
</comment>
<dbReference type="GO" id="GO:0000271">
    <property type="term" value="P:polysaccharide biosynthetic process"/>
    <property type="evidence" value="ECO:0007669"/>
    <property type="project" value="TreeGrafter"/>
</dbReference>
<comment type="pathway">
    <text evidence="7">Carbohydrate biosynthesis; dTDP-L-rhamnose biosynthesis.</text>
</comment>
<dbReference type="EC" id="5.1.3.13" evidence="3 7"/>
<dbReference type="Pfam" id="PF00908">
    <property type="entry name" value="dTDP_sugar_isom"/>
    <property type="match status" value="1"/>
</dbReference>
<dbReference type="NCBIfam" id="TIGR01221">
    <property type="entry name" value="rmlC"/>
    <property type="match status" value="1"/>
</dbReference>
<proteinExistence type="inferred from homology"/>
<dbReference type="KEGG" id="hhy:Halhy_5447"/>
<evidence type="ECO:0000256" key="6">
    <source>
        <dbReference type="PIRSR" id="PIRSR600888-3"/>
    </source>
</evidence>
<evidence type="ECO:0000256" key="2">
    <source>
        <dbReference type="ARBA" id="ARBA00001997"/>
    </source>
</evidence>
<dbReference type="SUPFAM" id="SSF51182">
    <property type="entry name" value="RmlC-like cupins"/>
    <property type="match status" value="1"/>
</dbReference>
<dbReference type="InterPro" id="IPR011051">
    <property type="entry name" value="RmlC_Cupin_sf"/>
</dbReference>
<keyword evidence="9" id="KW-1185">Reference proteome</keyword>
<evidence type="ECO:0000256" key="1">
    <source>
        <dbReference type="ARBA" id="ARBA00001298"/>
    </source>
</evidence>
<sequence length="183" mass="21216">MIFQETTLRGAYLIDLEPFTDERGMFARTFCKQEFAAIGHNKEFVQFNHSQNQRQGTLRGMHFQKAPFSEIKLIRCIRGRVFDVIVDLRAQSPTFLQYYGVELSESNLRMIYVPEGFAHGFQTLEDHTELIYHHTAFYTPGQERGIHYKDPRIKIEWPAATSIISEKDQNYPFIADTFAGLAG</sequence>
<evidence type="ECO:0000313" key="9">
    <source>
        <dbReference type="Proteomes" id="UP000008461"/>
    </source>
</evidence>
<dbReference type="AlphaFoldDB" id="F4KR34"/>
<dbReference type="CDD" id="cd00438">
    <property type="entry name" value="cupin_RmlC"/>
    <property type="match status" value="1"/>
</dbReference>
<dbReference type="EMBL" id="CP002691">
    <property type="protein sequence ID" value="AEE53272.1"/>
    <property type="molecule type" value="Genomic_DNA"/>
</dbReference>
<protein>
    <recommendedName>
        <fullName evidence="4 7">dTDP-4-dehydrorhamnose 3,5-epimerase</fullName>
        <ecNumber evidence="3 7">5.1.3.13</ecNumber>
    </recommendedName>
    <alternativeName>
        <fullName evidence="7">Thymidine diphospho-4-keto-rhamnose 3,5-epimerase</fullName>
    </alternativeName>
</protein>
<dbReference type="InterPro" id="IPR014710">
    <property type="entry name" value="RmlC-like_jellyroll"/>
</dbReference>
<gene>
    <name evidence="8" type="ordered locus">Halhy_5447</name>
</gene>
<reference key="2">
    <citation type="submission" date="2011-04" db="EMBL/GenBank/DDBJ databases">
        <title>Complete sequence of chromosome of Haliscomenobacter hydrossis DSM 1100.</title>
        <authorList>
            <consortium name="US DOE Joint Genome Institute (JGI-PGF)"/>
            <person name="Lucas S."/>
            <person name="Han J."/>
            <person name="Lapidus A."/>
            <person name="Bruce D."/>
            <person name="Goodwin L."/>
            <person name="Pitluck S."/>
            <person name="Peters L."/>
            <person name="Kyrpides N."/>
            <person name="Mavromatis K."/>
            <person name="Ivanova N."/>
            <person name="Ovchinnikova G."/>
            <person name="Pagani I."/>
            <person name="Daligault H."/>
            <person name="Detter J.C."/>
            <person name="Han C."/>
            <person name="Land M."/>
            <person name="Hauser L."/>
            <person name="Markowitz V."/>
            <person name="Cheng J.-F."/>
            <person name="Hugenholtz P."/>
            <person name="Woyke T."/>
            <person name="Wu D."/>
            <person name="Verbarg S."/>
            <person name="Frueling A."/>
            <person name="Brambilla E."/>
            <person name="Klenk H.-P."/>
            <person name="Eisen J.A."/>
        </authorList>
    </citation>
    <scope>NUCLEOTIDE SEQUENCE</scope>
    <source>
        <strain>DSM 1100</strain>
    </source>
</reference>
<evidence type="ECO:0000313" key="8">
    <source>
        <dbReference type="EMBL" id="AEE53272.1"/>
    </source>
</evidence>
<reference evidence="8 9" key="1">
    <citation type="journal article" date="2011" name="Stand. Genomic Sci.">
        <title>Complete genome sequence of Haliscomenobacter hydrossis type strain (O).</title>
        <authorList>
            <consortium name="US DOE Joint Genome Institute (JGI-PGF)"/>
            <person name="Daligault H."/>
            <person name="Lapidus A."/>
            <person name="Zeytun A."/>
            <person name="Nolan M."/>
            <person name="Lucas S."/>
            <person name="Del Rio T.G."/>
            <person name="Tice H."/>
            <person name="Cheng J.F."/>
            <person name="Tapia R."/>
            <person name="Han C."/>
            <person name="Goodwin L."/>
            <person name="Pitluck S."/>
            <person name="Liolios K."/>
            <person name="Pagani I."/>
            <person name="Ivanova N."/>
            <person name="Huntemann M."/>
            <person name="Mavromatis K."/>
            <person name="Mikhailova N."/>
            <person name="Pati A."/>
            <person name="Chen A."/>
            <person name="Palaniappan K."/>
            <person name="Land M."/>
            <person name="Hauser L."/>
            <person name="Brambilla E.M."/>
            <person name="Rohde M."/>
            <person name="Verbarg S."/>
            <person name="Goker M."/>
            <person name="Bristow J."/>
            <person name="Eisen J.A."/>
            <person name="Markowitz V."/>
            <person name="Hugenholtz P."/>
            <person name="Kyrpides N.C."/>
            <person name="Klenk H.P."/>
            <person name="Woyke T."/>
        </authorList>
    </citation>
    <scope>NUCLEOTIDE SEQUENCE [LARGE SCALE GENOMIC DNA]</scope>
    <source>
        <strain evidence="9">ATCC 27775 / DSM 1100 / LMG 10767 / O</strain>
    </source>
</reference>
<dbReference type="PANTHER" id="PTHR21047:SF2">
    <property type="entry name" value="THYMIDINE DIPHOSPHO-4-KETO-RHAMNOSE 3,5-EPIMERASE"/>
    <property type="match status" value="1"/>
</dbReference>
<dbReference type="InterPro" id="IPR000888">
    <property type="entry name" value="RmlC-like"/>
</dbReference>
<dbReference type="Gene3D" id="2.60.120.10">
    <property type="entry name" value="Jelly Rolls"/>
    <property type="match status" value="1"/>
</dbReference>
<organism evidence="8 9">
    <name type="scientific">Haliscomenobacter hydrossis (strain ATCC 27775 / DSM 1100 / LMG 10767 / O)</name>
    <dbReference type="NCBI Taxonomy" id="760192"/>
    <lineage>
        <taxon>Bacteria</taxon>
        <taxon>Pseudomonadati</taxon>
        <taxon>Bacteroidota</taxon>
        <taxon>Saprospiria</taxon>
        <taxon>Saprospirales</taxon>
        <taxon>Haliscomenobacteraceae</taxon>
        <taxon>Haliscomenobacter</taxon>
    </lineage>
</organism>
<dbReference type="eggNOG" id="COG1898">
    <property type="taxonomic scope" value="Bacteria"/>
</dbReference>
<dbReference type="Proteomes" id="UP000008461">
    <property type="component" value="Chromosome"/>
</dbReference>
<dbReference type="STRING" id="760192.Halhy_5447"/>
<evidence type="ECO:0000256" key="7">
    <source>
        <dbReference type="RuleBase" id="RU364069"/>
    </source>
</evidence>
<keyword evidence="7 8" id="KW-0413">Isomerase</keyword>
<evidence type="ECO:0000256" key="5">
    <source>
        <dbReference type="PIRSR" id="PIRSR600888-1"/>
    </source>
</evidence>
<feature type="site" description="Participates in a stacking interaction with the thymidine ring of dTDP-4-oxo-6-deoxyglucose" evidence="6">
    <location>
        <position position="138"/>
    </location>
</feature>
<dbReference type="RefSeq" id="WP_013767805.1">
    <property type="nucleotide sequence ID" value="NC_015510.1"/>
</dbReference>